<dbReference type="Proteomes" id="UP001165740">
    <property type="component" value="Chromosome 17"/>
</dbReference>
<accession>A0A9W2Z7J4</accession>
<dbReference type="GeneID" id="106064231"/>
<keyword evidence="1" id="KW-0732">Signal</keyword>
<feature type="chain" id="PRO_5040961906" evidence="1">
    <location>
        <begin position="19"/>
        <end position="140"/>
    </location>
</feature>
<reference evidence="3" key="1">
    <citation type="submission" date="2025-08" db="UniProtKB">
        <authorList>
            <consortium name="RefSeq"/>
        </authorList>
    </citation>
    <scope>IDENTIFICATION</scope>
</reference>
<gene>
    <name evidence="3" type="primary">LOC106064231</name>
</gene>
<evidence type="ECO:0000313" key="2">
    <source>
        <dbReference type="Proteomes" id="UP001165740"/>
    </source>
</evidence>
<feature type="signal peptide" evidence="1">
    <location>
        <begin position="1"/>
        <end position="18"/>
    </location>
</feature>
<organism evidence="2 3">
    <name type="scientific">Biomphalaria glabrata</name>
    <name type="common">Bloodfluke planorb</name>
    <name type="synonym">Freshwater snail</name>
    <dbReference type="NCBI Taxonomy" id="6526"/>
    <lineage>
        <taxon>Eukaryota</taxon>
        <taxon>Metazoa</taxon>
        <taxon>Spiralia</taxon>
        <taxon>Lophotrochozoa</taxon>
        <taxon>Mollusca</taxon>
        <taxon>Gastropoda</taxon>
        <taxon>Heterobranchia</taxon>
        <taxon>Euthyneura</taxon>
        <taxon>Panpulmonata</taxon>
        <taxon>Hygrophila</taxon>
        <taxon>Lymnaeoidea</taxon>
        <taxon>Planorbidae</taxon>
        <taxon>Biomphalaria</taxon>
    </lineage>
</organism>
<protein>
    <submittedName>
        <fullName evidence="3">Uncharacterized protein LOC106064231</fullName>
    </submittedName>
</protein>
<evidence type="ECO:0000256" key="1">
    <source>
        <dbReference type="SAM" id="SignalP"/>
    </source>
</evidence>
<dbReference type="AlphaFoldDB" id="A0A9W2Z7J4"/>
<keyword evidence="2" id="KW-1185">Reference proteome</keyword>
<evidence type="ECO:0000313" key="3">
    <source>
        <dbReference type="RefSeq" id="XP_055870937.1"/>
    </source>
</evidence>
<dbReference type="RefSeq" id="XP_055870937.1">
    <property type="nucleotide sequence ID" value="XM_056014962.1"/>
</dbReference>
<proteinExistence type="predicted"/>
<sequence length="140" mass="14766">MVSKSFTLLLVYILVVNAKRLSSDLFKYKDVTSTDDKDVTTNQPVDDLGKVNGNRKGMLGSMLSLLQGDGLSSLMNLLPSSKSTDSNQGQTGLLGTVMNLLSPSKTVSTEDEKKSSSTGIFGSVLSMLSGIAQTILGALT</sequence>
<name>A0A9W2Z7J4_BIOGL</name>